<dbReference type="Proteomes" id="UP000030008">
    <property type="component" value="Unassembled WGS sequence"/>
</dbReference>
<proteinExistence type="predicted"/>
<sequence length="72" mass="8623">MANMRSCLFLLLFLYYIQVMTYCLDFPHGRRLLPFTRVENPAVQQCSGLYFAENMFLLDFLCISCIFFHQHM</sequence>
<accession>A0A099I1I1</accession>
<dbReference type="EMBL" id="JQIF01000109">
    <property type="protein sequence ID" value="KGJ51575.1"/>
    <property type="molecule type" value="Genomic_DNA"/>
</dbReference>
<dbReference type="AlphaFoldDB" id="A0A099I1I1"/>
<organism evidence="1 2">
    <name type="scientific">Clostridium innocuum</name>
    <dbReference type="NCBI Taxonomy" id="1522"/>
    <lineage>
        <taxon>Bacteria</taxon>
        <taxon>Bacillati</taxon>
        <taxon>Bacillota</taxon>
        <taxon>Clostridia</taxon>
        <taxon>Eubacteriales</taxon>
        <taxon>Clostridiaceae</taxon>
        <taxon>Clostridium</taxon>
    </lineage>
</organism>
<evidence type="ECO:0000313" key="1">
    <source>
        <dbReference type="EMBL" id="KGJ51575.1"/>
    </source>
</evidence>
<protein>
    <submittedName>
        <fullName evidence="1">Uncharacterized protein</fullName>
    </submittedName>
</protein>
<name>A0A099I1I1_CLOIN</name>
<comment type="caution">
    <text evidence="1">The sequence shown here is derived from an EMBL/GenBank/DDBJ whole genome shotgun (WGS) entry which is preliminary data.</text>
</comment>
<reference evidence="1 2" key="1">
    <citation type="submission" date="2014-08" db="EMBL/GenBank/DDBJ databases">
        <title>Clostridium innocuum, an unnegligible vancomycin-resistant pathogen causing extra-intestinal infections.</title>
        <authorList>
            <person name="Feng Y."/>
            <person name="Chiu C.-H."/>
        </authorList>
    </citation>
    <scope>NUCLEOTIDE SEQUENCE [LARGE SCALE GENOMIC DNA]</scope>
    <source>
        <strain evidence="1 2">AN88</strain>
    </source>
</reference>
<gene>
    <name evidence="1" type="ORF">CIAN88_20015</name>
</gene>
<evidence type="ECO:0000313" key="2">
    <source>
        <dbReference type="Proteomes" id="UP000030008"/>
    </source>
</evidence>